<keyword evidence="1" id="KW-0472">Membrane</keyword>
<evidence type="ECO:0000313" key="2">
    <source>
        <dbReference type="EMBL" id="MBL0373562.1"/>
    </source>
</evidence>
<evidence type="ECO:0000256" key="1">
    <source>
        <dbReference type="SAM" id="Phobius"/>
    </source>
</evidence>
<feature type="transmembrane region" description="Helical" evidence="1">
    <location>
        <begin position="32"/>
        <end position="51"/>
    </location>
</feature>
<dbReference type="AlphaFoldDB" id="A0A936YRT3"/>
<keyword evidence="1" id="KW-0812">Transmembrane</keyword>
<accession>A0A936YRT3</accession>
<keyword evidence="3" id="KW-1185">Reference proteome</keyword>
<comment type="caution">
    <text evidence="2">The sequence shown here is derived from an EMBL/GenBank/DDBJ whole genome shotgun (WGS) entry which is preliminary data.</text>
</comment>
<sequence>MLMTDAQTGLAVATPIIVGFSIALYRMGVLQRYSAGIAVAASVVIAGVLFFQQ</sequence>
<proteinExistence type="predicted"/>
<protein>
    <submittedName>
        <fullName evidence="2">Uncharacterized protein</fullName>
    </submittedName>
</protein>
<name>A0A936YRT3_9HYPH</name>
<gene>
    <name evidence="2" type="ORF">JJB09_16165</name>
</gene>
<dbReference type="RefSeq" id="WP_201660365.1">
    <property type="nucleotide sequence ID" value="NZ_JAEQNC010000008.1"/>
</dbReference>
<feature type="transmembrane region" description="Helical" evidence="1">
    <location>
        <begin position="6"/>
        <end position="25"/>
    </location>
</feature>
<keyword evidence="1" id="KW-1133">Transmembrane helix</keyword>
<evidence type="ECO:0000313" key="3">
    <source>
        <dbReference type="Proteomes" id="UP000633219"/>
    </source>
</evidence>
<dbReference type="Proteomes" id="UP000633219">
    <property type="component" value="Unassembled WGS sequence"/>
</dbReference>
<dbReference type="EMBL" id="JAEQNC010000008">
    <property type="protein sequence ID" value="MBL0373562.1"/>
    <property type="molecule type" value="Genomic_DNA"/>
</dbReference>
<organism evidence="2 3">
    <name type="scientific">Rhizobium setariae</name>
    <dbReference type="NCBI Taxonomy" id="2801340"/>
    <lineage>
        <taxon>Bacteria</taxon>
        <taxon>Pseudomonadati</taxon>
        <taxon>Pseudomonadota</taxon>
        <taxon>Alphaproteobacteria</taxon>
        <taxon>Hyphomicrobiales</taxon>
        <taxon>Rhizobiaceae</taxon>
        <taxon>Rhizobium/Agrobacterium group</taxon>
        <taxon>Rhizobium</taxon>
    </lineage>
</organism>
<reference evidence="2" key="1">
    <citation type="submission" date="2021-01" db="EMBL/GenBank/DDBJ databases">
        <title>Rhizobium sp. strain KVB221 16S ribosomal RNA gene Genome sequencing and assembly.</title>
        <authorList>
            <person name="Kang M."/>
        </authorList>
    </citation>
    <scope>NUCLEOTIDE SEQUENCE</scope>
    <source>
        <strain evidence="2">KVB221</strain>
    </source>
</reference>